<dbReference type="Proteomes" id="UP000026961">
    <property type="component" value="Chromosome 9"/>
</dbReference>
<name>A0A0E0AZW1_9ORYZ</name>
<reference evidence="2" key="1">
    <citation type="submission" date="2015-04" db="UniProtKB">
        <authorList>
            <consortium name="EnsemblPlants"/>
        </authorList>
    </citation>
    <scope>IDENTIFICATION</scope>
</reference>
<proteinExistence type="predicted"/>
<accession>A0A0E0AZW1</accession>
<feature type="compositionally biased region" description="Basic and acidic residues" evidence="1">
    <location>
        <begin position="28"/>
        <end position="38"/>
    </location>
</feature>
<evidence type="ECO:0000313" key="2">
    <source>
        <dbReference type="EnsemblPlants" id="OGLUM09G02010.1"/>
    </source>
</evidence>
<evidence type="ECO:0000256" key="1">
    <source>
        <dbReference type="SAM" id="MobiDB-lite"/>
    </source>
</evidence>
<protein>
    <submittedName>
        <fullName evidence="2">Uncharacterized protein</fullName>
    </submittedName>
</protein>
<sequence>MWPAAAEQSSDAGRRRRRCSGNAFDEEREGKGIEERRSYGSGKLEVSSGHSFVVRPRVRACGRVACAGWHELGASAHECSAGLARGNTGRHRRWLGLAE</sequence>
<dbReference type="AlphaFoldDB" id="A0A0E0AZW1"/>
<dbReference type="EnsemblPlants" id="OGLUM09G02010.1">
    <property type="protein sequence ID" value="OGLUM09G02010.1"/>
    <property type="gene ID" value="OGLUM09G02010"/>
</dbReference>
<reference evidence="2" key="2">
    <citation type="submission" date="2018-05" db="EMBL/GenBank/DDBJ databases">
        <title>OgluRS3 (Oryza glumaepatula Reference Sequence Version 3).</title>
        <authorList>
            <person name="Zhang J."/>
            <person name="Kudrna D."/>
            <person name="Lee S."/>
            <person name="Talag J."/>
            <person name="Welchert J."/>
            <person name="Wing R.A."/>
        </authorList>
    </citation>
    <scope>NUCLEOTIDE SEQUENCE [LARGE SCALE GENOMIC DNA]</scope>
</reference>
<feature type="region of interest" description="Disordered" evidence="1">
    <location>
        <begin position="1"/>
        <end position="44"/>
    </location>
</feature>
<organism evidence="2">
    <name type="scientific">Oryza glumipatula</name>
    <dbReference type="NCBI Taxonomy" id="40148"/>
    <lineage>
        <taxon>Eukaryota</taxon>
        <taxon>Viridiplantae</taxon>
        <taxon>Streptophyta</taxon>
        <taxon>Embryophyta</taxon>
        <taxon>Tracheophyta</taxon>
        <taxon>Spermatophyta</taxon>
        <taxon>Magnoliopsida</taxon>
        <taxon>Liliopsida</taxon>
        <taxon>Poales</taxon>
        <taxon>Poaceae</taxon>
        <taxon>BOP clade</taxon>
        <taxon>Oryzoideae</taxon>
        <taxon>Oryzeae</taxon>
        <taxon>Oryzinae</taxon>
        <taxon>Oryza</taxon>
    </lineage>
</organism>
<evidence type="ECO:0000313" key="3">
    <source>
        <dbReference type="Proteomes" id="UP000026961"/>
    </source>
</evidence>
<dbReference type="HOGENOM" id="CLU_2324196_0_0_1"/>
<keyword evidence="3" id="KW-1185">Reference proteome</keyword>
<dbReference type="Gramene" id="OGLUM09G02010.1">
    <property type="protein sequence ID" value="OGLUM09G02010.1"/>
    <property type="gene ID" value="OGLUM09G02010"/>
</dbReference>